<evidence type="ECO:0000259" key="5">
    <source>
        <dbReference type="PROSITE" id="PS51037"/>
    </source>
</evidence>
<keyword evidence="1" id="KW-0805">Transcription regulation</keyword>
<comment type="caution">
    <text evidence="6">The sequence shown here is derived from an EMBL/GenBank/DDBJ whole genome shotgun (WGS) entry which is preliminary data.</text>
</comment>
<dbReference type="PANTHER" id="PTHR47573">
    <property type="entry name" value="PROTEIN AF-9 HOMOLOG"/>
    <property type="match status" value="1"/>
</dbReference>
<proteinExistence type="predicted"/>
<dbReference type="InterPro" id="IPR055129">
    <property type="entry name" value="YEATS_dom"/>
</dbReference>
<dbReference type="PROSITE" id="PS51037">
    <property type="entry name" value="YEATS"/>
    <property type="match status" value="1"/>
</dbReference>
<dbReference type="VEuPathDB" id="AmoebaDB:EHI_088040"/>
<dbReference type="AlphaFoldDB" id="A0A5K1U732"/>
<dbReference type="PANTHER" id="PTHR47573:SF1">
    <property type="entry name" value="PROTEIN AF-9 HOMOLOG"/>
    <property type="match status" value="1"/>
</dbReference>
<evidence type="ECO:0000256" key="1">
    <source>
        <dbReference type="ARBA" id="ARBA00023015"/>
    </source>
</evidence>
<dbReference type="VEuPathDB" id="AmoebaDB:KM1_177460"/>
<evidence type="ECO:0000256" key="2">
    <source>
        <dbReference type="ARBA" id="ARBA00023163"/>
    </source>
</evidence>
<gene>
    <name evidence="6" type="ORF">CL6EHI_088040</name>
</gene>
<dbReference type="VEuPathDB" id="AmoebaDB:EHI5A_081020"/>
<dbReference type="VEuPathDB" id="AmoebaDB:EHI8A_065950"/>
<keyword evidence="2" id="KW-0804">Transcription</keyword>
<dbReference type="GO" id="GO:0005634">
    <property type="term" value="C:nucleus"/>
    <property type="evidence" value="ECO:0007669"/>
    <property type="project" value="UniProtKB-SubCell"/>
</dbReference>
<keyword evidence="3 4" id="KW-0539">Nucleus</keyword>
<reference evidence="6 7" key="1">
    <citation type="submission" date="2016-05" db="EMBL/GenBank/DDBJ databases">
        <title>First whole genome sequencing of Entamoeba histolytica HM1:IMSS-clone-6.</title>
        <authorList>
            <person name="Mukherjee Avik.K."/>
            <person name="Izumyama S."/>
            <person name="Nakada-Tsukui K."/>
            <person name="Nozaki T."/>
        </authorList>
    </citation>
    <scope>NUCLEOTIDE SEQUENCE [LARGE SCALE GENOMIC DNA]</scope>
    <source>
        <strain evidence="6 7">HM1:IMSS clone 6</strain>
    </source>
</reference>
<evidence type="ECO:0000313" key="7">
    <source>
        <dbReference type="Proteomes" id="UP000078387"/>
    </source>
</evidence>
<dbReference type="GO" id="GO:0006355">
    <property type="term" value="P:regulation of DNA-templated transcription"/>
    <property type="evidence" value="ECO:0007669"/>
    <property type="project" value="InterPro"/>
</dbReference>
<accession>A0A5K1U732</accession>
<sequence>MSIKITKRVLYGNESTPLKKTVSNNTHNWTLFIRPFNEEDIELFNVIDSVTFHLHESFQNPHRRVSQPPYEITEQGWGEFEAVIEISFKYNLGQITFKHFIILFNQDKTKKSAISHVCYDQFIFINPNESAVKALSTKPILPPNWKQTPKGNNLFSDEKEALKRVQTKLNATLEKLEKEYHQQLSSCSEQLITK</sequence>
<dbReference type="VEuPathDB" id="AmoebaDB:EHI7A_062790"/>
<dbReference type="Gene3D" id="2.60.40.1970">
    <property type="entry name" value="YEATS domain"/>
    <property type="match status" value="1"/>
</dbReference>
<dbReference type="InterPro" id="IPR038704">
    <property type="entry name" value="YEAST_sf"/>
</dbReference>
<evidence type="ECO:0000256" key="3">
    <source>
        <dbReference type="ARBA" id="ARBA00023242"/>
    </source>
</evidence>
<comment type="subcellular location">
    <subcellularLocation>
        <location evidence="4">Nucleus</location>
    </subcellularLocation>
</comment>
<dbReference type="InterPro" id="IPR005033">
    <property type="entry name" value="YEATS"/>
</dbReference>
<dbReference type="OMA" id="KKFHADC"/>
<dbReference type="EMBL" id="BDEQ01000001">
    <property type="protein sequence ID" value="GAT97185.1"/>
    <property type="molecule type" value="Genomic_DNA"/>
</dbReference>
<feature type="domain" description="YEATS" evidence="5">
    <location>
        <begin position="1"/>
        <end position="138"/>
    </location>
</feature>
<protein>
    <recommendedName>
        <fullName evidence="5">YEATS domain-containing protein</fullName>
    </recommendedName>
</protein>
<name>A0A5K1U732_ENTHI</name>
<evidence type="ECO:0000256" key="4">
    <source>
        <dbReference type="PROSITE-ProRule" id="PRU00376"/>
    </source>
</evidence>
<dbReference type="Pfam" id="PF03366">
    <property type="entry name" value="YEATS"/>
    <property type="match status" value="1"/>
</dbReference>
<evidence type="ECO:0000313" key="6">
    <source>
        <dbReference type="EMBL" id="GAT97185.1"/>
    </source>
</evidence>
<dbReference type="Proteomes" id="UP000078387">
    <property type="component" value="Unassembled WGS sequence"/>
</dbReference>
<organism evidence="6 7">
    <name type="scientific">Entamoeba histolytica</name>
    <dbReference type="NCBI Taxonomy" id="5759"/>
    <lineage>
        <taxon>Eukaryota</taxon>
        <taxon>Amoebozoa</taxon>
        <taxon>Evosea</taxon>
        <taxon>Archamoebae</taxon>
        <taxon>Mastigamoebida</taxon>
        <taxon>Entamoebidae</taxon>
        <taxon>Entamoeba</taxon>
    </lineage>
</organism>